<evidence type="ECO:0000313" key="2">
    <source>
        <dbReference type="Proteomes" id="UP000298663"/>
    </source>
</evidence>
<name>A0A4U5PFG3_STECR</name>
<accession>A0A4U5PFG3</accession>
<organism evidence="1 2">
    <name type="scientific">Steinernema carpocapsae</name>
    <name type="common">Entomopathogenic nematode</name>
    <dbReference type="NCBI Taxonomy" id="34508"/>
    <lineage>
        <taxon>Eukaryota</taxon>
        <taxon>Metazoa</taxon>
        <taxon>Ecdysozoa</taxon>
        <taxon>Nematoda</taxon>
        <taxon>Chromadorea</taxon>
        <taxon>Rhabditida</taxon>
        <taxon>Tylenchina</taxon>
        <taxon>Panagrolaimomorpha</taxon>
        <taxon>Strongyloidoidea</taxon>
        <taxon>Steinernematidae</taxon>
        <taxon>Steinernema</taxon>
    </lineage>
</organism>
<gene>
    <name evidence="1" type="ORF">L596_009471</name>
</gene>
<reference evidence="1 2" key="2">
    <citation type="journal article" date="2019" name="G3 (Bethesda)">
        <title>Hybrid Assembly of the Genome of the Entomopathogenic Nematode Steinernema carpocapsae Identifies the X-Chromosome.</title>
        <authorList>
            <person name="Serra L."/>
            <person name="Macchietto M."/>
            <person name="Macias-Munoz A."/>
            <person name="McGill C.J."/>
            <person name="Rodriguez I.M."/>
            <person name="Rodriguez B."/>
            <person name="Murad R."/>
            <person name="Mortazavi A."/>
        </authorList>
    </citation>
    <scope>NUCLEOTIDE SEQUENCE [LARGE SCALE GENOMIC DNA]</scope>
    <source>
        <strain evidence="1 2">ALL</strain>
    </source>
</reference>
<keyword evidence="2" id="KW-1185">Reference proteome</keyword>
<comment type="caution">
    <text evidence="1">The sequence shown here is derived from an EMBL/GenBank/DDBJ whole genome shotgun (WGS) entry which is preliminary data.</text>
</comment>
<evidence type="ECO:0000313" key="1">
    <source>
        <dbReference type="EMBL" id="TKR95282.1"/>
    </source>
</evidence>
<dbReference type="AlphaFoldDB" id="A0A4U5PFG3"/>
<protein>
    <submittedName>
        <fullName evidence="1">Uncharacterized protein</fullName>
    </submittedName>
</protein>
<dbReference type="Proteomes" id="UP000298663">
    <property type="component" value="Unassembled WGS sequence"/>
</dbReference>
<sequence length="90" mass="10236">MFACTKTRSSRSKSPLLQPHYGFVLNSVLSSVVSLHNQIKEVRSSSLDLFPSHHPPLCHHRPSQLFFLSLKVQFAMKRCSDLPRCVQSDL</sequence>
<proteinExistence type="predicted"/>
<dbReference type="EMBL" id="AZBU02000002">
    <property type="protein sequence ID" value="TKR95282.1"/>
    <property type="molecule type" value="Genomic_DNA"/>
</dbReference>
<reference evidence="1 2" key="1">
    <citation type="journal article" date="2015" name="Genome Biol.">
        <title>Comparative genomics of Steinernema reveals deeply conserved gene regulatory networks.</title>
        <authorList>
            <person name="Dillman A.R."/>
            <person name="Macchietto M."/>
            <person name="Porter C.F."/>
            <person name="Rogers A."/>
            <person name="Williams B."/>
            <person name="Antoshechkin I."/>
            <person name="Lee M.M."/>
            <person name="Goodwin Z."/>
            <person name="Lu X."/>
            <person name="Lewis E.E."/>
            <person name="Goodrich-Blair H."/>
            <person name="Stock S.P."/>
            <person name="Adams B.J."/>
            <person name="Sternberg P.W."/>
            <person name="Mortazavi A."/>
        </authorList>
    </citation>
    <scope>NUCLEOTIDE SEQUENCE [LARGE SCALE GENOMIC DNA]</scope>
    <source>
        <strain evidence="1 2">ALL</strain>
    </source>
</reference>